<dbReference type="PROSITE" id="PS51187">
    <property type="entry name" value="AUTOINDUCER_SYNTH_2"/>
    <property type="match status" value="1"/>
</dbReference>
<gene>
    <name evidence="6" type="ORF">ABIF63_006897</name>
</gene>
<keyword evidence="1 5" id="KW-0673">Quorum sensing</keyword>
<dbReference type="GO" id="GO:0061579">
    <property type="term" value="F:N-acyl homoserine lactone synthase activity"/>
    <property type="evidence" value="ECO:0007669"/>
    <property type="project" value="UniProtKB-EC"/>
</dbReference>
<evidence type="ECO:0000256" key="5">
    <source>
        <dbReference type="PROSITE-ProRule" id="PRU00533"/>
    </source>
</evidence>
<keyword evidence="6" id="KW-0012">Acyltransferase</keyword>
<proteinExistence type="inferred from homology"/>
<evidence type="ECO:0000313" key="6">
    <source>
        <dbReference type="EMBL" id="MET4722791.1"/>
    </source>
</evidence>
<evidence type="ECO:0000256" key="2">
    <source>
        <dbReference type="ARBA" id="ARBA00022679"/>
    </source>
</evidence>
<dbReference type="Proteomes" id="UP001549291">
    <property type="component" value="Unassembled WGS sequence"/>
</dbReference>
<reference evidence="6 7" key="1">
    <citation type="submission" date="2024-06" db="EMBL/GenBank/DDBJ databases">
        <title>Genomic Encyclopedia of Type Strains, Phase V (KMG-V): Genome sequencing to study the core and pangenomes of soil and plant-associated prokaryotes.</title>
        <authorList>
            <person name="Whitman W."/>
        </authorList>
    </citation>
    <scope>NUCLEOTIDE SEQUENCE [LARGE SCALE GENOMIC DNA]</scope>
    <source>
        <strain evidence="6 7">USDA 160</strain>
    </source>
</reference>
<sequence length="196" mass="21740">MYAVAIDHTLAGHHLDLLTKMFELRRRVLDNCHHDASASGDVEFDVYDMLKPTYLLAMSEEDLVGCVRVLPTTGPTMLRDTFATRLGPNQIPSGPTILESSRFCIASKCASDFDRNGLSRVAYVLFAAMIETMWNLSAQSIVMMTDLRTEHGLNRAGWPMRRLASPQLCSGTVLVPGLLQGSSEALERMSRHANVR</sequence>
<evidence type="ECO:0000256" key="3">
    <source>
        <dbReference type="ARBA" id="ARBA00022691"/>
    </source>
</evidence>
<protein>
    <submittedName>
        <fullName evidence="6">N-acyl-L-homoserine lactone synthetase</fullName>
        <ecNumber evidence="6">2.3.1.184</ecNumber>
    </submittedName>
</protein>
<dbReference type="SUPFAM" id="SSF55729">
    <property type="entry name" value="Acyl-CoA N-acyltransferases (Nat)"/>
    <property type="match status" value="1"/>
</dbReference>
<evidence type="ECO:0000313" key="7">
    <source>
        <dbReference type="Proteomes" id="UP001549291"/>
    </source>
</evidence>
<dbReference type="PRINTS" id="PR01549">
    <property type="entry name" value="AUTOINDCRSYN"/>
</dbReference>
<dbReference type="RefSeq" id="WP_193375664.1">
    <property type="nucleotide sequence ID" value="NZ_CP066351.1"/>
</dbReference>
<keyword evidence="3" id="KW-0949">S-adenosyl-L-methionine</keyword>
<dbReference type="EC" id="2.3.1.184" evidence="6"/>
<organism evidence="6 7">
    <name type="scientific">Bradyrhizobium japonicum</name>
    <dbReference type="NCBI Taxonomy" id="375"/>
    <lineage>
        <taxon>Bacteria</taxon>
        <taxon>Pseudomonadati</taxon>
        <taxon>Pseudomonadota</taxon>
        <taxon>Alphaproteobacteria</taxon>
        <taxon>Hyphomicrobiales</taxon>
        <taxon>Nitrobacteraceae</taxon>
        <taxon>Bradyrhizobium</taxon>
    </lineage>
</organism>
<dbReference type="InterPro" id="IPR016181">
    <property type="entry name" value="Acyl_CoA_acyltransferase"/>
</dbReference>
<dbReference type="Gene3D" id="3.40.630.30">
    <property type="match status" value="1"/>
</dbReference>
<dbReference type="Pfam" id="PF00765">
    <property type="entry name" value="Autoind_synth"/>
    <property type="match status" value="1"/>
</dbReference>
<keyword evidence="4 5" id="KW-0071">Autoinducer synthesis</keyword>
<evidence type="ECO:0000256" key="1">
    <source>
        <dbReference type="ARBA" id="ARBA00022654"/>
    </source>
</evidence>
<keyword evidence="2 6" id="KW-0808">Transferase</keyword>
<comment type="similarity">
    <text evidence="5">Belongs to the autoinducer synthase family.</text>
</comment>
<dbReference type="PANTHER" id="PTHR39322:SF1">
    <property type="entry name" value="ISOVALERYL-HOMOSERINE LACTONE SYNTHASE"/>
    <property type="match status" value="1"/>
</dbReference>
<name>A0ABV2S0T6_BRAJP</name>
<dbReference type="InterPro" id="IPR001690">
    <property type="entry name" value="Autoind_synthase"/>
</dbReference>
<evidence type="ECO:0000256" key="4">
    <source>
        <dbReference type="ARBA" id="ARBA00022929"/>
    </source>
</evidence>
<comment type="caution">
    <text evidence="6">The sequence shown here is derived from an EMBL/GenBank/DDBJ whole genome shotgun (WGS) entry which is preliminary data.</text>
</comment>
<dbReference type="EMBL" id="JBEPTQ010000002">
    <property type="protein sequence ID" value="MET4722791.1"/>
    <property type="molecule type" value="Genomic_DNA"/>
</dbReference>
<accession>A0ABV2S0T6</accession>
<keyword evidence="7" id="KW-1185">Reference proteome</keyword>
<dbReference type="PANTHER" id="PTHR39322">
    <property type="entry name" value="ACYL-HOMOSERINE-LACTONE SYNTHASE"/>
    <property type="match status" value="1"/>
</dbReference>